<feature type="transmembrane region" description="Helical" evidence="7">
    <location>
        <begin position="229"/>
        <end position="248"/>
    </location>
</feature>
<reference evidence="8" key="1">
    <citation type="submission" date="2020-04" db="EMBL/GenBank/DDBJ databases">
        <title>A desert anoxygenic phototrophic bacterium fixes CO2 using RubisCO under aerobic conditions.</title>
        <authorList>
            <person name="Tang K."/>
        </authorList>
    </citation>
    <scope>NUCLEOTIDE SEQUENCE [LARGE SCALE GENOMIC DNA]</scope>
    <source>
        <strain evidence="8">MIMtkB3</strain>
    </source>
</reference>
<keyword evidence="4 7" id="KW-0812">Transmembrane</keyword>
<name>A0A858R705_9PROT</name>
<organism evidence="8 9">
    <name type="scientific">Aerophototrophica crusticola</name>
    <dbReference type="NCBI Taxonomy" id="1709002"/>
    <lineage>
        <taxon>Bacteria</taxon>
        <taxon>Pseudomonadati</taxon>
        <taxon>Pseudomonadota</taxon>
        <taxon>Alphaproteobacteria</taxon>
        <taxon>Rhodospirillales</taxon>
        <taxon>Rhodospirillaceae</taxon>
        <taxon>Aerophototrophica</taxon>
    </lineage>
</organism>
<evidence type="ECO:0000256" key="5">
    <source>
        <dbReference type="ARBA" id="ARBA00022989"/>
    </source>
</evidence>
<dbReference type="GO" id="GO:0070069">
    <property type="term" value="C:cytochrome complex"/>
    <property type="evidence" value="ECO:0007669"/>
    <property type="project" value="TreeGrafter"/>
</dbReference>
<keyword evidence="5 7" id="KW-1133">Transmembrane helix</keyword>
<keyword evidence="3" id="KW-1003">Cell membrane</keyword>
<comment type="subcellular location">
    <subcellularLocation>
        <location evidence="1">Cell membrane</location>
        <topology evidence="1">Multi-pass membrane protein</topology>
    </subcellularLocation>
</comment>
<dbReference type="KEGG" id="acru:HHL28_08835"/>
<feature type="transmembrane region" description="Helical" evidence="7">
    <location>
        <begin position="301"/>
        <end position="324"/>
    </location>
</feature>
<dbReference type="GO" id="GO:0005886">
    <property type="term" value="C:plasma membrane"/>
    <property type="evidence" value="ECO:0007669"/>
    <property type="project" value="UniProtKB-SubCell"/>
</dbReference>
<feature type="transmembrane region" description="Helical" evidence="7">
    <location>
        <begin position="6"/>
        <end position="37"/>
    </location>
</feature>
<feature type="transmembrane region" description="Helical" evidence="7">
    <location>
        <begin position="193"/>
        <end position="217"/>
    </location>
</feature>
<dbReference type="GO" id="GO:0009055">
    <property type="term" value="F:electron transfer activity"/>
    <property type="evidence" value="ECO:0007669"/>
    <property type="project" value="TreeGrafter"/>
</dbReference>
<dbReference type="InterPro" id="IPR003317">
    <property type="entry name" value="Cyt-d_oxidase_su2"/>
</dbReference>
<dbReference type="GO" id="GO:0016682">
    <property type="term" value="F:oxidoreductase activity, acting on diphenols and related substances as donors, oxygen as acceptor"/>
    <property type="evidence" value="ECO:0007669"/>
    <property type="project" value="TreeGrafter"/>
</dbReference>
<feature type="transmembrane region" description="Helical" evidence="7">
    <location>
        <begin position="83"/>
        <end position="101"/>
    </location>
</feature>
<protein>
    <submittedName>
        <fullName evidence="8">Cytochrome d ubiquinol oxidase subunit II</fullName>
    </submittedName>
</protein>
<dbReference type="PANTHER" id="PTHR43141:SF4">
    <property type="entry name" value="CYTOCHROME BD2 SUBUNIT II"/>
    <property type="match status" value="1"/>
</dbReference>
<evidence type="ECO:0000256" key="7">
    <source>
        <dbReference type="SAM" id="Phobius"/>
    </source>
</evidence>
<feature type="transmembrane region" description="Helical" evidence="7">
    <location>
        <begin position="158"/>
        <end position="181"/>
    </location>
</feature>
<comment type="similarity">
    <text evidence="2">Belongs to the cytochrome ubiquinol oxidase subunit 2 family.</text>
</comment>
<dbReference type="Pfam" id="PF02322">
    <property type="entry name" value="Cyt_bd_oxida_II"/>
    <property type="match status" value="1"/>
</dbReference>
<dbReference type="AlphaFoldDB" id="A0A858R705"/>
<proteinExistence type="inferred from homology"/>
<dbReference type="PANTHER" id="PTHR43141">
    <property type="entry name" value="CYTOCHROME BD2 SUBUNIT II"/>
    <property type="match status" value="1"/>
</dbReference>
<gene>
    <name evidence="8" type="primary">cydB</name>
    <name evidence="8" type="ORF">HHL28_08835</name>
</gene>
<evidence type="ECO:0000256" key="3">
    <source>
        <dbReference type="ARBA" id="ARBA00022475"/>
    </source>
</evidence>
<evidence type="ECO:0000256" key="4">
    <source>
        <dbReference type="ARBA" id="ARBA00022692"/>
    </source>
</evidence>
<dbReference type="EMBL" id="CP051775">
    <property type="protein sequence ID" value="QJE73178.1"/>
    <property type="molecule type" value="Genomic_DNA"/>
</dbReference>
<feature type="transmembrane region" description="Helical" evidence="7">
    <location>
        <begin position="260"/>
        <end position="281"/>
    </location>
</feature>
<evidence type="ECO:0000256" key="6">
    <source>
        <dbReference type="ARBA" id="ARBA00023136"/>
    </source>
</evidence>
<dbReference type="GO" id="GO:0019646">
    <property type="term" value="P:aerobic electron transport chain"/>
    <property type="evidence" value="ECO:0007669"/>
    <property type="project" value="TreeGrafter"/>
</dbReference>
<accession>A0A858R705</accession>
<evidence type="ECO:0000256" key="2">
    <source>
        <dbReference type="ARBA" id="ARBA00007543"/>
    </source>
</evidence>
<evidence type="ECO:0000256" key="1">
    <source>
        <dbReference type="ARBA" id="ARBA00004651"/>
    </source>
</evidence>
<evidence type="ECO:0000313" key="9">
    <source>
        <dbReference type="Proteomes" id="UP000501891"/>
    </source>
</evidence>
<evidence type="ECO:0000313" key="8">
    <source>
        <dbReference type="EMBL" id="QJE73178.1"/>
    </source>
</evidence>
<sequence length="334" mass="37047">MNIDLTLVFAGIAALAVFMYVLMDGFDLGVGILFPFAPGGEPDRDNMMNTVAPIWDGNETWLILGAAALFAGFPLAYSILLPALYLPVLLMLIALIFRGVAFEFRFKANTSRYLWNISFFVGSLFATFAQGIILGAFIQGFEVKGTDFSGSIWDWATPFSLMVGIAMVAGYALLGVTWLIWRTEGPLQAWCYKLAPGLLLAVMVFVGLVSLITPLWQEDVRNRWFSFPNLLYLSPVPVITLLLAALLYTSLRRGRELAPFILTMALFLMAYIGLAVSFWPYVVPPRISIWDAASPPESQVFLLVGLVFLIPTILAYTAFTYWVFRGKVKGGYAH</sequence>
<dbReference type="Proteomes" id="UP000501891">
    <property type="component" value="Chromosome"/>
</dbReference>
<keyword evidence="6 7" id="KW-0472">Membrane</keyword>
<keyword evidence="9" id="KW-1185">Reference proteome</keyword>
<feature type="transmembrane region" description="Helical" evidence="7">
    <location>
        <begin position="113"/>
        <end position="138"/>
    </location>
</feature>
<dbReference type="NCBIfam" id="TIGR00203">
    <property type="entry name" value="cydB"/>
    <property type="match status" value="1"/>
</dbReference>